<keyword evidence="7" id="KW-0560">Oxidoreductase</keyword>
<dbReference type="GO" id="GO:0015035">
    <property type="term" value="F:protein-disulfide reductase activity"/>
    <property type="evidence" value="ECO:0007669"/>
    <property type="project" value="InterPro"/>
</dbReference>
<keyword evidence="9" id="KW-1015">Disulfide bond</keyword>
<keyword evidence="4 12" id="KW-0812">Transmembrane</keyword>
<feature type="transmembrane region" description="Helical" evidence="12">
    <location>
        <begin position="6"/>
        <end position="29"/>
    </location>
</feature>
<organism evidence="13 14">
    <name type="scientific">Candidatus Liptonbacteria bacterium CG11_big_fil_rev_8_21_14_0_20_35_14</name>
    <dbReference type="NCBI Taxonomy" id="1974634"/>
    <lineage>
        <taxon>Bacteria</taxon>
        <taxon>Candidatus Liptoniibacteriota</taxon>
    </lineage>
</organism>
<keyword evidence="8 12" id="KW-0472">Membrane</keyword>
<dbReference type="GO" id="GO:0016020">
    <property type="term" value="C:membrane"/>
    <property type="evidence" value="ECO:0007669"/>
    <property type="project" value="UniProtKB-SubCell"/>
</dbReference>
<name>A0A2H0N6Y9_9BACT</name>
<evidence type="ECO:0000256" key="9">
    <source>
        <dbReference type="ARBA" id="ARBA00023157"/>
    </source>
</evidence>
<evidence type="ECO:0000256" key="3">
    <source>
        <dbReference type="ARBA" id="ARBA00022448"/>
    </source>
</evidence>
<evidence type="ECO:0000313" key="13">
    <source>
        <dbReference type="EMBL" id="PIR04664.1"/>
    </source>
</evidence>
<evidence type="ECO:0000256" key="7">
    <source>
        <dbReference type="ARBA" id="ARBA00023002"/>
    </source>
</evidence>
<dbReference type="NCBIfam" id="NF002849">
    <property type="entry name" value="PRK03113.1"/>
    <property type="match status" value="1"/>
</dbReference>
<evidence type="ECO:0000256" key="2">
    <source>
        <dbReference type="ARBA" id="ARBA00007602"/>
    </source>
</evidence>
<sequence length="174" mass="19612">MNKIEFISSLLDYLTIVSQVIILFLLIILSTKKFDKAVSLIKKKSFKLSLVVALVATLGSLFYSEIVNYTPCLLCWYQRIFMYPQVILFSIALFLKDKGIAIYALSLSMLGGMLALFHYYIQLSNTKLTSCSTVGYSVSCSDNFIMQFGYITIPMMALSAFILISLLMIVSLKK</sequence>
<feature type="transmembrane region" description="Helical" evidence="12">
    <location>
        <begin position="102"/>
        <end position="121"/>
    </location>
</feature>
<reference evidence="13 14" key="1">
    <citation type="submission" date="2017-09" db="EMBL/GenBank/DDBJ databases">
        <title>Depth-based differentiation of microbial function through sediment-hosted aquifers and enrichment of novel symbionts in the deep terrestrial subsurface.</title>
        <authorList>
            <person name="Probst A.J."/>
            <person name="Ladd B."/>
            <person name="Jarett J.K."/>
            <person name="Geller-Mcgrath D.E."/>
            <person name="Sieber C.M."/>
            <person name="Emerson J.B."/>
            <person name="Anantharaman K."/>
            <person name="Thomas B.C."/>
            <person name="Malmstrom R."/>
            <person name="Stieglmeier M."/>
            <person name="Klingl A."/>
            <person name="Woyke T."/>
            <person name="Ryan C.M."/>
            <person name="Banfield J.F."/>
        </authorList>
    </citation>
    <scope>NUCLEOTIDE SEQUENCE [LARGE SCALE GENOMIC DNA]</scope>
    <source>
        <strain evidence="13">CG11_big_fil_rev_8_21_14_0_20_35_14</strain>
    </source>
</reference>
<dbReference type="Gene3D" id="1.20.1550.10">
    <property type="entry name" value="DsbB-like"/>
    <property type="match status" value="1"/>
</dbReference>
<evidence type="ECO:0000256" key="4">
    <source>
        <dbReference type="ARBA" id="ARBA00022692"/>
    </source>
</evidence>
<dbReference type="AlphaFoldDB" id="A0A2H0N6Y9"/>
<dbReference type="InterPro" id="IPR012187">
    <property type="entry name" value="Disulphide_bond_form_BdbC"/>
</dbReference>
<dbReference type="Pfam" id="PF02600">
    <property type="entry name" value="DsbB"/>
    <property type="match status" value="1"/>
</dbReference>
<gene>
    <name evidence="13" type="ORF">COV57_03245</name>
</gene>
<evidence type="ECO:0000256" key="6">
    <source>
        <dbReference type="ARBA" id="ARBA00022989"/>
    </source>
</evidence>
<keyword evidence="6 12" id="KW-1133">Transmembrane helix</keyword>
<dbReference type="PANTHER" id="PTHR43469">
    <property type="entry name" value="DISULFIDE FORMATION PROTEIN-RELATED"/>
    <property type="match status" value="1"/>
</dbReference>
<comment type="caution">
    <text evidence="13">The sequence shown here is derived from an EMBL/GenBank/DDBJ whole genome shotgun (WGS) entry which is preliminary data.</text>
</comment>
<evidence type="ECO:0000256" key="10">
    <source>
        <dbReference type="ARBA" id="ARBA00023186"/>
    </source>
</evidence>
<evidence type="ECO:0000256" key="5">
    <source>
        <dbReference type="ARBA" id="ARBA00022982"/>
    </source>
</evidence>
<comment type="subcellular location">
    <subcellularLocation>
        <location evidence="1">Membrane</location>
        <topology evidence="1">Multi-pass membrane protein</topology>
    </subcellularLocation>
</comment>
<dbReference type="InterPro" id="IPR003752">
    <property type="entry name" value="DiS_bond_form_DsbB/BdbC"/>
</dbReference>
<keyword evidence="10" id="KW-0143">Chaperone</keyword>
<dbReference type="Proteomes" id="UP000229893">
    <property type="component" value="Unassembled WGS sequence"/>
</dbReference>
<dbReference type="PANTHER" id="PTHR43469:SF1">
    <property type="entry name" value="SPBETA PROPHAGE-DERIVED DISULFIDE BOND FORMATION PROTEIN B"/>
    <property type="match status" value="1"/>
</dbReference>
<keyword evidence="5" id="KW-0249">Electron transport</keyword>
<feature type="transmembrane region" description="Helical" evidence="12">
    <location>
        <begin position="50"/>
        <end position="70"/>
    </location>
</feature>
<accession>A0A2H0N6Y9</accession>
<protein>
    <submittedName>
        <fullName evidence="13">Disulfide bond formation protein B</fullName>
    </submittedName>
</protein>
<evidence type="ECO:0000256" key="12">
    <source>
        <dbReference type="SAM" id="Phobius"/>
    </source>
</evidence>
<evidence type="ECO:0000256" key="11">
    <source>
        <dbReference type="ARBA" id="ARBA00023284"/>
    </source>
</evidence>
<dbReference type="SUPFAM" id="SSF158442">
    <property type="entry name" value="DsbB-like"/>
    <property type="match status" value="1"/>
</dbReference>
<proteinExistence type="inferred from homology"/>
<comment type="similarity">
    <text evidence="2">Belongs to the DsbB family. BdbC subfamily.</text>
</comment>
<feature type="transmembrane region" description="Helical" evidence="12">
    <location>
        <begin position="148"/>
        <end position="170"/>
    </location>
</feature>
<evidence type="ECO:0000313" key="14">
    <source>
        <dbReference type="Proteomes" id="UP000229893"/>
    </source>
</evidence>
<dbReference type="GO" id="GO:0006457">
    <property type="term" value="P:protein folding"/>
    <property type="evidence" value="ECO:0007669"/>
    <property type="project" value="InterPro"/>
</dbReference>
<evidence type="ECO:0000256" key="1">
    <source>
        <dbReference type="ARBA" id="ARBA00004141"/>
    </source>
</evidence>
<dbReference type="InterPro" id="IPR023380">
    <property type="entry name" value="DsbB-like_sf"/>
</dbReference>
<evidence type="ECO:0000256" key="8">
    <source>
        <dbReference type="ARBA" id="ARBA00023136"/>
    </source>
</evidence>
<keyword evidence="11" id="KW-0676">Redox-active center</keyword>
<feature type="transmembrane region" description="Helical" evidence="12">
    <location>
        <begin position="76"/>
        <end position="95"/>
    </location>
</feature>
<keyword evidence="3" id="KW-0813">Transport</keyword>
<dbReference type="EMBL" id="PCWO01000046">
    <property type="protein sequence ID" value="PIR04664.1"/>
    <property type="molecule type" value="Genomic_DNA"/>
</dbReference>